<protein>
    <submittedName>
        <fullName evidence="2">XRE family transcriptional regulator</fullName>
    </submittedName>
</protein>
<dbReference type="SMART" id="SM00530">
    <property type="entry name" value="HTH_XRE"/>
    <property type="match status" value="1"/>
</dbReference>
<evidence type="ECO:0000259" key="1">
    <source>
        <dbReference type="PROSITE" id="PS50943"/>
    </source>
</evidence>
<evidence type="ECO:0000313" key="2">
    <source>
        <dbReference type="EMBL" id="TCC39137.1"/>
    </source>
</evidence>
<comment type="caution">
    <text evidence="2">The sequence shown here is derived from an EMBL/GenBank/DDBJ whole genome shotgun (WGS) entry which is preliminary data.</text>
</comment>
<dbReference type="CDD" id="cd00093">
    <property type="entry name" value="HTH_XRE"/>
    <property type="match status" value="1"/>
</dbReference>
<dbReference type="GO" id="GO:0003677">
    <property type="term" value="F:DNA binding"/>
    <property type="evidence" value="ECO:0007669"/>
    <property type="project" value="InterPro"/>
</dbReference>
<dbReference type="EMBL" id="SJKD01000014">
    <property type="protein sequence ID" value="TCC39137.1"/>
    <property type="molecule type" value="Genomic_DNA"/>
</dbReference>
<evidence type="ECO:0000313" key="3">
    <source>
        <dbReference type="Proteomes" id="UP000293342"/>
    </source>
</evidence>
<proteinExistence type="predicted"/>
<keyword evidence="3" id="KW-1185">Reference proteome</keyword>
<dbReference type="Proteomes" id="UP000293342">
    <property type="component" value="Unassembled WGS sequence"/>
</dbReference>
<name>A0A4R0J0K2_9ACTN</name>
<dbReference type="AlphaFoldDB" id="A0A4R0J0K2"/>
<accession>A0A4R0J0K2</accession>
<reference evidence="2 3" key="1">
    <citation type="submission" date="2019-02" db="EMBL/GenBank/DDBJ databases">
        <title>Kribbella capetownensis sp. nov. and Kribbella speibonae sp. nov., isolated from soil.</title>
        <authorList>
            <person name="Curtis S.M."/>
            <person name="Norton I."/>
            <person name="Everest G.J."/>
            <person name="Meyers P.R."/>
        </authorList>
    </citation>
    <scope>NUCLEOTIDE SEQUENCE [LARGE SCALE GENOMIC DNA]</scope>
    <source>
        <strain evidence="2 3">YM53</strain>
    </source>
</reference>
<dbReference type="Pfam" id="PF13560">
    <property type="entry name" value="HTH_31"/>
    <property type="match status" value="1"/>
</dbReference>
<dbReference type="InterPro" id="IPR001387">
    <property type="entry name" value="Cro/C1-type_HTH"/>
</dbReference>
<dbReference type="RefSeq" id="WP_131518920.1">
    <property type="nucleotide sequence ID" value="NZ_SJKD01000014.1"/>
</dbReference>
<dbReference type="Gene3D" id="1.10.260.40">
    <property type="entry name" value="lambda repressor-like DNA-binding domains"/>
    <property type="match status" value="1"/>
</dbReference>
<dbReference type="InterPro" id="IPR010982">
    <property type="entry name" value="Lambda_DNA-bd_dom_sf"/>
</dbReference>
<sequence>MVRPPLSSWDRERGRQLGRLLREARGERSMVDVAAACGVSVDTLRKIETGRIPTPALFTVAAVAATLDLSLDALVGACQDSPAAEADRPNSKNLIA</sequence>
<gene>
    <name evidence="2" type="ORF">E0H75_39845</name>
</gene>
<dbReference type="PROSITE" id="PS50943">
    <property type="entry name" value="HTH_CROC1"/>
    <property type="match status" value="1"/>
</dbReference>
<dbReference type="SUPFAM" id="SSF47413">
    <property type="entry name" value="lambda repressor-like DNA-binding domains"/>
    <property type="match status" value="1"/>
</dbReference>
<organism evidence="2 3">
    <name type="scientific">Kribbella capetownensis</name>
    <dbReference type="NCBI Taxonomy" id="1572659"/>
    <lineage>
        <taxon>Bacteria</taxon>
        <taxon>Bacillati</taxon>
        <taxon>Actinomycetota</taxon>
        <taxon>Actinomycetes</taxon>
        <taxon>Propionibacteriales</taxon>
        <taxon>Kribbellaceae</taxon>
        <taxon>Kribbella</taxon>
    </lineage>
</organism>
<feature type="domain" description="HTH cro/C1-type" evidence="1">
    <location>
        <begin position="21"/>
        <end position="74"/>
    </location>
</feature>